<dbReference type="InterPro" id="IPR015943">
    <property type="entry name" value="WD40/YVTN_repeat-like_dom_sf"/>
</dbReference>
<keyword evidence="1" id="KW-0175">Coiled coil</keyword>
<protein>
    <submittedName>
        <fullName evidence="2">Uncharacterized protein</fullName>
    </submittedName>
</protein>
<sequence length="566" mass="61489">MSGHEKRLQRVREAADNLSQLIDSANNVPLDNYVDLTDIRGLHASLGMEVEEITIQDLERIIIVRDGLYNIVETTNDLEENAQHSIGQLLHALNRLYVDLEALLRSTHSIVEEAKATVAKQSETDQIPLSAGGPIAQNIINVSNEVINTVTINQRFIQINILNGLSVDTLRNLKVRIQRLSASAFAVKVHLNAKIIYEGTIKFLTAGADKVLTDIKALAEVLRETFSSASDLVKSLEPVINAGTRFVRLVGGLITGSLSDDEPEMKLVSFKIARLMQSRCLTSSTVQKDGSVAIGGRGIIVTVETSGKTSHISTESNQAILAIAEVGPTIYALGTQDGLEIWSQSHTGFRGQHTSFREKVVAIAHQRRKGTDTLITGAGDGGMRRWWRVLQDLEQVRDKDMIARDVVNRIGRSLQALVVRGSQILVAVNNKVAVLDEDFDLEREIDLNQRVNAMCVLSQNEVVAVGEGIVAVVDFSVGVFTRVLGVPAFVDYVSVVKLADNLIAVATAEGIIRAIDLTSGAESGEVNVQMPVKGLVVAGRHLVAYGGEWNKTGKSLCLISWDEAAS</sequence>
<accession>A0A432V2V8</accession>
<dbReference type="EMBL" id="RKST01000018">
    <property type="protein sequence ID" value="RUM96486.1"/>
    <property type="molecule type" value="Genomic_DNA"/>
</dbReference>
<reference evidence="2 3" key="1">
    <citation type="submission" date="2018-11" db="EMBL/GenBank/DDBJ databases">
        <title>Pseudaminobacter arsenicus sp. nov., an arsenic-resistant bacterium isolated from arsenic-rich aquifers.</title>
        <authorList>
            <person name="Mu Y."/>
        </authorList>
    </citation>
    <scope>NUCLEOTIDE SEQUENCE [LARGE SCALE GENOMIC DNA]</scope>
    <source>
        <strain evidence="2 3">CB3</strain>
    </source>
</reference>
<dbReference type="OrthoDB" id="8444893at2"/>
<gene>
    <name evidence="2" type="ORF">EET67_17125</name>
</gene>
<evidence type="ECO:0000313" key="2">
    <source>
        <dbReference type="EMBL" id="RUM96486.1"/>
    </source>
</evidence>
<keyword evidence="3" id="KW-1185">Reference proteome</keyword>
<organism evidence="2 3">
    <name type="scientific">Borborobacter arsenicus</name>
    <dbReference type="NCBI Taxonomy" id="1851146"/>
    <lineage>
        <taxon>Bacteria</taxon>
        <taxon>Pseudomonadati</taxon>
        <taxon>Pseudomonadota</taxon>
        <taxon>Alphaproteobacteria</taxon>
        <taxon>Hyphomicrobiales</taxon>
        <taxon>Phyllobacteriaceae</taxon>
        <taxon>Borborobacter</taxon>
    </lineage>
</organism>
<evidence type="ECO:0000256" key="1">
    <source>
        <dbReference type="SAM" id="Coils"/>
    </source>
</evidence>
<dbReference type="Gene3D" id="2.130.10.10">
    <property type="entry name" value="YVTN repeat-like/Quinoprotein amine dehydrogenase"/>
    <property type="match status" value="1"/>
</dbReference>
<dbReference type="AlphaFoldDB" id="A0A432V2V8"/>
<comment type="caution">
    <text evidence="2">The sequence shown here is derived from an EMBL/GenBank/DDBJ whole genome shotgun (WGS) entry which is preliminary data.</text>
</comment>
<dbReference type="SUPFAM" id="SSF50998">
    <property type="entry name" value="Quinoprotein alcohol dehydrogenase-like"/>
    <property type="match status" value="1"/>
</dbReference>
<proteinExistence type="predicted"/>
<feature type="coiled-coil region" evidence="1">
    <location>
        <begin position="1"/>
        <end position="28"/>
    </location>
</feature>
<dbReference type="Proteomes" id="UP000281647">
    <property type="component" value="Unassembled WGS sequence"/>
</dbReference>
<evidence type="ECO:0000313" key="3">
    <source>
        <dbReference type="Proteomes" id="UP000281647"/>
    </source>
</evidence>
<dbReference type="InterPro" id="IPR011047">
    <property type="entry name" value="Quinoprotein_ADH-like_sf"/>
</dbReference>
<name>A0A432V2V8_9HYPH</name>
<dbReference type="RefSeq" id="WP_128627765.1">
    <property type="nucleotide sequence ID" value="NZ_RKST01000018.1"/>
</dbReference>